<keyword evidence="1" id="KW-0479">Metal-binding</keyword>
<dbReference type="InterPro" id="IPR017907">
    <property type="entry name" value="Znf_RING_CS"/>
</dbReference>
<name>A0AAV7X703_9NEOP</name>
<dbReference type="Proteomes" id="UP001075354">
    <property type="component" value="Chromosome 15"/>
</dbReference>
<comment type="caution">
    <text evidence="11">The sequence shown here is derived from an EMBL/GenBank/DDBJ whole genome shotgun (WGS) entry which is preliminary data.</text>
</comment>
<keyword evidence="2 5" id="KW-0863">Zinc-finger</keyword>
<dbReference type="InterPro" id="IPR013083">
    <property type="entry name" value="Znf_RING/FYVE/PHD"/>
</dbReference>
<proteinExistence type="predicted"/>
<evidence type="ECO:0000313" key="11">
    <source>
        <dbReference type="EMBL" id="KAJ1520207.1"/>
    </source>
</evidence>
<dbReference type="PANTHER" id="PTHR22791">
    <property type="entry name" value="RING-TYPE DOMAIN-CONTAINING PROTEIN"/>
    <property type="match status" value="1"/>
</dbReference>
<dbReference type="GO" id="GO:0016567">
    <property type="term" value="P:protein ubiquitination"/>
    <property type="evidence" value="ECO:0007669"/>
    <property type="project" value="TreeGrafter"/>
</dbReference>
<feature type="compositionally biased region" description="Pro residues" evidence="8">
    <location>
        <begin position="612"/>
        <end position="628"/>
    </location>
</feature>
<dbReference type="PROSITE" id="PS00518">
    <property type="entry name" value="ZF_RING_1"/>
    <property type="match status" value="1"/>
</dbReference>
<feature type="compositionally biased region" description="Polar residues" evidence="8">
    <location>
        <begin position="525"/>
        <end position="547"/>
    </location>
</feature>
<protein>
    <submittedName>
        <fullName evidence="11">Uncharacterized protein</fullName>
    </submittedName>
</protein>
<dbReference type="SUPFAM" id="SSF54928">
    <property type="entry name" value="RNA-binding domain, RBD"/>
    <property type="match status" value="1"/>
</dbReference>
<accession>A0AAV7X703</accession>
<dbReference type="SMART" id="SM00184">
    <property type="entry name" value="RING"/>
    <property type="match status" value="1"/>
</dbReference>
<dbReference type="EMBL" id="JAPTSV010000015">
    <property type="protein sequence ID" value="KAJ1520208.1"/>
    <property type="molecule type" value="Genomic_DNA"/>
</dbReference>
<dbReference type="GO" id="GO:0008270">
    <property type="term" value="F:zinc ion binding"/>
    <property type="evidence" value="ECO:0007669"/>
    <property type="project" value="UniProtKB-KW"/>
</dbReference>
<dbReference type="CDD" id="cd00590">
    <property type="entry name" value="RRM_SF"/>
    <property type="match status" value="2"/>
</dbReference>
<feature type="region of interest" description="Disordered" evidence="8">
    <location>
        <begin position="525"/>
        <end position="704"/>
    </location>
</feature>
<feature type="compositionally biased region" description="Polar residues" evidence="8">
    <location>
        <begin position="583"/>
        <end position="609"/>
    </location>
</feature>
<evidence type="ECO:0000256" key="7">
    <source>
        <dbReference type="SAM" id="Coils"/>
    </source>
</evidence>
<evidence type="ECO:0000256" key="3">
    <source>
        <dbReference type="ARBA" id="ARBA00022833"/>
    </source>
</evidence>
<dbReference type="AlphaFoldDB" id="A0AAV7X703"/>
<dbReference type="InterPro" id="IPR000504">
    <property type="entry name" value="RRM_dom"/>
</dbReference>
<evidence type="ECO:0000256" key="1">
    <source>
        <dbReference type="ARBA" id="ARBA00022723"/>
    </source>
</evidence>
<dbReference type="PROSITE" id="PS50089">
    <property type="entry name" value="ZF_RING_2"/>
    <property type="match status" value="1"/>
</dbReference>
<dbReference type="InterPro" id="IPR035979">
    <property type="entry name" value="RBD_domain_sf"/>
</dbReference>
<dbReference type="InterPro" id="IPR001841">
    <property type="entry name" value="Znf_RING"/>
</dbReference>
<feature type="compositionally biased region" description="Polar residues" evidence="8">
    <location>
        <begin position="563"/>
        <end position="572"/>
    </location>
</feature>
<keyword evidence="4 6" id="KW-0694">RNA-binding</keyword>
<feature type="domain" description="RING-type" evidence="9">
    <location>
        <begin position="8"/>
        <end position="53"/>
    </location>
</feature>
<dbReference type="Pfam" id="PF13639">
    <property type="entry name" value="zf-RING_2"/>
    <property type="match status" value="1"/>
</dbReference>
<keyword evidence="3" id="KW-0862">Zinc</keyword>
<feature type="compositionally biased region" description="Polar residues" evidence="8">
    <location>
        <begin position="639"/>
        <end position="687"/>
    </location>
</feature>
<feature type="compositionally biased region" description="Basic and acidic residues" evidence="8">
    <location>
        <begin position="695"/>
        <end position="704"/>
    </location>
</feature>
<dbReference type="EMBL" id="JAPTSV010000015">
    <property type="protein sequence ID" value="KAJ1520207.1"/>
    <property type="molecule type" value="Genomic_DNA"/>
</dbReference>
<organism evidence="11 12">
    <name type="scientific">Megalurothrips usitatus</name>
    <name type="common">bean blossom thrips</name>
    <dbReference type="NCBI Taxonomy" id="439358"/>
    <lineage>
        <taxon>Eukaryota</taxon>
        <taxon>Metazoa</taxon>
        <taxon>Ecdysozoa</taxon>
        <taxon>Arthropoda</taxon>
        <taxon>Hexapoda</taxon>
        <taxon>Insecta</taxon>
        <taxon>Pterygota</taxon>
        <taxon>Neoptera</taxon>
        <taxon>Paraneoptera</taxon>
        <taxon>Thysanoptera</taxon>
        <taxon>Terebrantia</taxon>
        <taxon>Thripoidea</taxon>
        <taxon>Thripidae</taxon>
        <taxon>Megalurothrips</taxon>
    </lineage>
</organism>
<feature type="compositionally biased region" description="Low complexity" evidence="8">
    <location>
        <begin position="548"/>
        <end position="562"/>
    </location>
</feature>
<feature type="coiled-coil region" evidence="7">
    <location>
        <begin position="110"/>
        <end position="137"/>
    </location>
</feature>
<evidence type="ECO:0000256" key="5">
    <source>
        <dbReference type="PROSITE-ProRule" id="PRU00175"/>
    </source>
</evidence>
<feature type="domain" description="RRM" evidence="10">
    <location>
        <begin position="428"/>
        <end position="506"/>
    </location>
</feature>
<evidence type="ECO:0000256" key="2">
    <source>
        <dbReference type="ARBA" id="ARBA00022771"/>
    </source>
</evidence>
<dbReference type="Pfam" id="PF00076">
    <property type="entry name" value="RRM_1"/>
    <property type="match status" value="2"/>
</dbReference>
<dbReference type="GO" id="GO:0061630">
    <property type="term" value="F:ubiquitin protein ligase activity"/>
    <property type="evidence" value="ECO:0007669"/>
    <property type="project" value="TreeGrafter"/>
</dbReference>
<keyword evidence="7" id="KW-0175">Coiled coil</keyword>
<evidence type="ECO:0000259" key="10">
    <source>
        <dbReference type="PROSITE" id="PS50102"/>
    </source>
</evidence>
<dbReference type="Gene3D" id="3.30.70.330">
    <property type="match status" value="2"/>
</dbReference>
<evidence type="ECO:0000259" key="9">
    <source>
        <dbReference type="PROSITE" id="PS50089"/>
    </source>
</evidence>
<dbReference type="InterPro" id="IPR051435">
    <property type="entry name" value="RING_finger_E3_ubiq-ligases"/>
</dbReference>
<gene>
    <name evidence="11" type="ORF">ONE63_004418</name>
</gene>
<keyword evidence="12" id="KW-1185">Reference proteome</keyword>
<evidence type="ECO:0000256" key="4">
    <source>
        <dbReference type="ARBA" id="ARBA00022884"/>
    </source>
</evidence>
<evidence type="ECO:0000256" key="8">
    <source>
        <dbReference type="SAM" id="MobiDB-lite"/>
    </source>
</evidence>
<evidence type="ECO:0000256" key="6">
    <source>
        <dbReference type="PROSITE-ProRule" id="PRU00176"/>
    </source>
</evidence>
<dbReference type="PROSITE" id="PS50102">
    <property type="entry name" value="RRM"/>
    <property type="match status" value="2"/>
</dbReference>
<sequence>MAENNLHCKVCFEDYNENERRPKILSNCGHTFCLECISGFFKSSPSPECPLCRNRVGVYLHELKDNYELMEFLPTKIDKAPKFFCEVCDQVATYHCVNNHSIRNIASVAAEKIVKSKENLQKKLQEERSLLNEAQSGLRSTLQAIRQSVVDRLECELDWCQKRMEYLNHLPEDFDVAQQTVSRNGDLHLLSVFDLFDNKDECALLHKAIEAHAEAMKIQLTLHSKTHQELSFSLGQSSEDQALAFLITILLDNQTQSTNSTVVKTNWLPRPWLTKLGVNSGDIHSIRNSVASLQNPCNESATSEVSQAEVSREIYVGGIKSCYASLKALQDIFSPHGKIKNIVLRETRGKGKTPSFAFIEFEDDKTAVCVLNKKDLFDRMHGLKVRPKITGKTQNKGQPQLNSVVFQNSQQTQIVPDLLDEQQELAQRMLFIQNVPVDFPEHRISELLSKYGPIEDVRKQVKTEGKISRAFAFVTFVHMYSAQNALKEPAKRIVGGPGIVLEYRAYHPRPNDSDIRNAENITLRPNSTKSATKPSMCTTSTVPKSTISPSTTVQATTATSSSIRPTTSTAPSSRFIRPLMSIPTPTLTGPPTSINSSPTVAKPSTTAFPSETRPPMPPRTTPTRPPLPAKTVIRPPASADTSSAAVRPTPLSSTSSVLIRPVSSISTSRPATTPNPHAASRTHSYTPTAPPMPRGKNEKECVIQ</sequence>
<dbReference type="PANTHER" id="PTHR22791:SF6">
    <property type="entry name" value="RING-TYPE DOMAIN-CONTAINING PROTEIN"/>
    <property type="match status" value="1"/>
</dbReference>
<dbReference type="InterPro" id="IPR012677">
    <property type="entry name" value="Nucleotide-bd_a/b_plait_sf"/>
</dbReference>
<feature type="domain" description="RRM" evidence="10">
    <location>
        <begin position="312"/>
        <end position="392"/>
    </location>
</feature>
<dbReference type="Gene3D" id="3.30.40.10">
    <property type="entry name" value="Zinc/RING finger domain, C3HC4 (zinc finger)"/>
    <property type="match status" value="1"/>
</dbReference>
<dbReference type="GO" id="GO:0003723">
    <property type="term" value="F:RNA binding"/>
    <property type="evidence" value="ECO:0007669"/>
    <property type="project" value="UniProtKB-UniRule"/>
</dbReference>
<dbReference type="SMART" id="SM00360">
    <property type="entry name" value="RRM"/>
    <property type="match status" value="2"/>
</dbReference>
<evidence type="ECO:0000313" key="12">
    <source>
        <dbReference type="Proteomes" id="UP001075354"/>
    </source>
</evidence>
<reference evidence="11" key="1">
    <citation type="submission" date="2022-12" db="EMBL/GenBank/DDBJ databases">
        <title>Chromosome-level genome assembly of the bean flower thrips Megalurothrips usitatus.</title>
        <authorList>
            <person name="Ma L."/>
            <person name="Liu Q."/>
            <person name="Li H."/>
            <person name="Cai W."/>
        </authorList>
    </citation>
    <scope>NUCLEOTIDE SEQUENCE</scope>
    <source>
        <strain evidence="11">Cailab_2022a</strain>
    </source>
</reference>
<dbReference type="SUPFAM" id="SSF57850">
    <property type="entry name" value="RING/U-box"/>
    <property type="match status" value="1"/>
</dbReference>